<proteinExistence type="predicted"/>
<organism evidence="1">
    <name type="scientific">marine sediment metagenome</name>
    <dbReference type="NCBI Taxonomy" id="412755"/>
    <lineage>
        <taxon>unclassified sequences</taxon>
        <taxon>metagenomes</taxon>
        <taxon>ecological metagenomes</taxon>
    </lineage>
</organism>
<comment type="caution">
    <text evidence="1">The sequence shown here is derived from an EMBL/GenBank/DDBJ whole genome shotgun (WGS) entry which is preliminary data.</text>
</comment>
<gene>
    <name evidence="1" type="ORF">LCGC14_3030260</name>
</gene>
<dbReference type="AlphaFoldDB" id="A0A0F8WT23"/>
<accession>A0A0F8WT23</accession>
<dbReference type="EMBL" id="LAZR01063260">
    <property type="protein sequence ID" value="KKK59848.1"/>
    <property type="molecule type" value="Genomic_DNA"/>
</dbReference>
<reference evidence="1" key="1">
    <citation type="journal article" date="2015" name="Nature">
        <title>Complex archaea that bridge the gap between prokaryotes and eukaryotes.</title>
        <authorList>
            <person name="Spang A."/>
            <person name="Saw J.H."/>
            <person name="Jorgensen S.L."/>
            <person name="Zaremba-Niedzwiedzka K."/>
            <person name="Martijn J."/>
            <person name="Lind A.E."/>
            <person name="van Eijk R."/>
            <person name="Schleper C."/>
            <person name="Guy L."/>
            <person name="Ettema T.J."/>
        </authorList>
    </citation>
    <scope>NUCLEOTIDE SEQUENCE</scope>
</reference>
<protein>
    <submittedName>
        <fullName evidence="1">Uncharacterized protein</fullName>
    </submittedName>
</protein>
<name>A0A0F8WT23_9ZZZZ</name>
<sequence length="100" mass="11595">MDTESMETESNWKDIGSGWSYHAGRHPDEWWVKGPKAYGGLADSFETALIKRIESLVYEEIEIESLARDVVIFCQPSRVIFLEDLKKHIESHNPRDKEKS</sequence>
<evidence type="ECO:0000313" key="1">
    <source>
        <dbReference type="EMBL" id="KKK59848.1"/>
    </source>
</evidence>